<reference evidence="2 3" key="1">
    <citation type="submission" date="2021-06" db="EMBL/GenBank/DDBJ databases">
        <title>Caerostris darwini draft genome.</title>
        <authorList>
            <person name="Kono N."/>
            <person name="Arakawa K."/>
        </authorList>
    </citation>
    <scope>NUCLEOTIDE SEQUENCE [LARGE SCALE GENOMIC DNA]</scope>
</reference>
<protein>
    <submittedName>
        <fullName evidence="2">Uncharacterized protein</fullName>
    </submittedName>
</protein>
<dbReference type="Proteomes" id="UP001054837">
    <property type="component" value="Unassembled WGS sequence"/>
</dbReference>
<gene>
    <name evidence="2" type="ORF">CDAR_5841</name>
</gene>
<name>A0AAV4RIS2_9ARAC</name>
<evidence type="ECO:0000256" key="1">
    <source>
        <dbReference type="SAM" id="SignalP"/>
    </source>
</evidence>
<organism evidence="2 3">
    <name type="scientific">Caerostris darwini</name>
    <dbReference type="NCBI Taxonomy" id="1538125"/>
    <lineage>
        <taxon>Eukaryota</taxon>
        <taxon>Metazoa</taxon>
        <taxon>Ecdysozoa</taxon>
        <taxon>Arthropoda</taxon>
        <taxon>Chelicerata</taxon>
        <taxon>Arachnida</taxon>
        <taxon>Araneae</taxon>
        <taxon>Araneomorphae</taxon>
        <taxon>Entelegynae</taxon>
        <taxon>Araneoidea</taxon>
        <taxon>Araneidae</taxon>
        <taxon>Caerostris</taxon>
    </lineage>
</organism>
<keyword evidence="3" id="KW-1185">Reference proteome</keyword>
<dbReference type="AlphaFoldDB" id="A0AAV4RIS2"/>
<proteinExistence type="predicted"/>
<feature type="signal peptide" evidence="1">
    <location>
        <begin position="1"/>
        <end position="19"/>
    </location>
</feature>
<keyword evidence="1" id="KW-0732">Signal</keyword>
<accession>A0AAV4RIS2</accession>
<evidence type="ECO:0000313" key="3">
    <source>
        <dbReference type="Proteomes" id="UP001054837"/>
    </source>
</evidence>
<comment type="caution">
    <text evidence="2">The sequence shown here is derived from an EMBL/GenBank/DDBJ whole genome shotgun (WGS) entry which is preliminary data.</text>
</comment>
<feature type="chain" id="PRO_5043719285" evidence="1">
    <location>
        <begin position="20"/>
        <end position="195"/>
    </location>
</feature>
<evidence type="ECO:0000313" key="2">
    <source>
        <dbReference type="EMBL" id="GIY19923.1"/>
    </source>
</evidence>
<sequence length="195" mass="22118">MELLVLLTCLTLNLLQKSAFENNHQFTGSKLNTAQYYEKQHVGTPTSTEYDDKCRFLYFDGVSCRFSQRPTPSKVRVFLFDSNCESQPLDLNQVRWWKFIRGLPCPAVSVLTVCGRGGSELASSGFEIVLSGTHNARCQEHNGKTYAVNPIRRSFFFYLLYSFLPPCFSSKDRMNGSVRNLGVSAQRDMTVLAEN</sequence>
<dbReference type="EMBL" id="BPLQ01006080">
    <property type="protein sequence ID" value="GIY19923.1"/>
    <property type="molecule type" value="Genomic_DNA"/>
</dbReference>